<feature type="transmembrane region" description="Helical" evidence="1">
    <location>
        <begin position="306"/>
        <end position="324"/>
    </location>
</feature>
<sequence>MKLFKLQKATGLPPQGQYARRRAAGPSRWKLGVAGVAVMLFAIFLGLVAAVGGLRMTIIIGGALMVIPLVWFIRARTLLPLLFVFIFLIQGPVGSMLHVNAITWVGSGLAFLFLVRVLLEMFLTKLSDREARHGWTGAASVMIAVGIYLMFFFFGLATSDATMVQRVSAIRFGLPMFGVLLLLANAELSEGRLRLLWKLVIAIMVLQLPLVAYQHFFGMGAIGWDAVVGSFGPGQSAEMVMFCIAALLYAVALWNRSLMGPWMLALLTLVALADMLLGEVKAIIFWVPIGLVLVLRRRFFRNLGTLIAYSAVTVLFVACTFMAYKAMYWGEGVSGNTVSEKAQKAGGYFFDPYEVHYDTGEVGRFASLYIWYRDPTVDMVHRMIGYGPGAVAVSQTIGRGVIAKRYRPLAIAATALSVLLWDVGVLGALAFLGALLLPIWSGWRYVARGEGTPHGRAMVDTCLAVLVLLSTTLIYNRSLLDESSVQLLFLFCVGCIVHQCRFGRRVEPAAAPAHNAPPGLSASALNW</sequence>
<keyword evidence="1" id="KW-0472">Membrane</keyword>
<dbReference type="Proteomes" id="UP000470302">
    <property type="component" value="Unassembled WGS sequence"/>
</dbReference>
<feature type="transmembrane region" description="Helical" evidence="1">
    <location>
        <begin position="101"/>
        <end position="123"/>
    </location>
</feature>
<feature type="transmembrane region" description="Helical" evidence="1">
    <location>
        <begin position="163"/>
        <end position="183"/>
    </location>
</feature>
<feature type="transmembrane region" description="Helical" evidence="1">
    <location>
        <begin position="135"/>
        <end position="157"/>
    </location>
</feature>
<feature type="transmembrane region" description="Helical" evidence="1">
    <location>
        <begin position="457"/>
        <end position="475"/>
    </location>
</feature>
<feature type="transmembrane region" description="Helical" evidence="1">
    <location>
        <begin position="78"/>
        <end position="95"/>
    </location>
</feature>
<proteinExistence type="predicted"/>
<organism evidence="2 3">
    <name type="scientific">Duganella vulcania</name>
    <dbReference type="NCBI Taxonomy" id="2692166"/>
    <lineage>
        <taxon>Bacteria</taxon>
        <taxon>Pseudomonadati</taxon>
        <taxon>Pseudomonadota</taxon>
        <taxon>Betaproteobacteria</taxon>
        <taxon>Burkholderiales</taxon>
        <taxon>Oxalobacteraceae</taxon>
        <taxon>Telluria group</taxon>
        <taxon>Duganella</taxon>
    </lineage>
</organism>
<reference evidence="2 3" key="1">
    <citation type="submission" date="2020-01" db="EMBL/GenBank/DDBJ databases">
        <title>Novel species isolated from a subtropical stream in China.</title>
        <authorList>
            <person name="Lu H."/>
        </authorList>
    </citation>
    <scope>NUCLEOTIDE SEQUENCE [LARGE SCALE GENOMIC DNA]</scope>
    <source>
        <strain evidence="2 3">FT82W</strain>
    </source>
</reference>
<evidence type="ECO:0000313" key="2">
    <source>
        <dbReference type="EMBL" id="MYM88088.1"/>
    </source>
</evidence>
<name>A0A845G5V4_9BURK</name>
<feature type="transmembrane region" description="Helical" evidence="1">
    <location>
        <begin position="31"/>
        <end position="50"/>
    </location>
</feature>
<protein>
    <recommendedName>
        <fullName evidence="4">O-antigen ligase domain-containing protein</fullName>
    </recommendedName>
</protein>
<evidence type="ECO:0008006" key="4">
    <source>
        <dbReference type="Google" id="ProtNLM"/>
    </source>
</evidence>
<feature type="transmembrane region" description="Helical" evidence="1">
    <location>
        <begin position="195"/>
        <end position="216"/>
    </location>
</feature>
<evidence type="ECO:0000256" key="1">
    <source>
        <dbReference type="SAM" id="Phobius"/>
    </source>
</evidence>
<dbReference type="EMBL" id="WWCW01000038">
    <property type="protein sequence ID" value="MYM88088.1"/>
    <property type="molecule type" value="Genomic_DNA"/>
</dbReference>
<comment type="caution">
    <text evidence="2">The sequence shown here is derived from an EMBL/GenBank/DDBJ whole genome shotgun (WGS) entry which is preliminary data.</text>
</comment>
<feature type="transmembrane region" description="Helical" evidence="1">
    <location>
        <begin position="236"/>
        <end position="255"/>
    </location>
</feature>
<dbReference type="RefSeq" id="WP_161097168.1">
    <property type="nucleotide sequence ID" value="NZ_WWCW01000038.1"/>
</dbReference>
<dbReference type="AlphaFoldDB" id="A0A845G5V4"/>
<feature type="transmembrane region" description="Helical" evidence="1">
    <location>
        <begin position="409"/>
        <end position="437"/>
    </location>
</feature>
<accession>A0A845G5V4</accession>
<feature type="transmembrane region" description="Helical" evidence="1">
    <location>
        <begin position="56"/>
        <end position="73"/>
    </location>
</feature>
<gene>
    <name evidence="2" type="ORF">GTP91_12970</name>
</gene>
<keyword evidence="1" id="KW-1133">Transmembrane helix</keyword>
<feature type="transmembrane region" description="Helical" evidence="1">
    <location>
        <begin position="262"/>
        <end position="286"/>
    </location>
</feature>
<evidence type="ECO:0000313" key="3">
    <source>
        <dbReference type="Proteomes" id="UP000470302"/>
    </source>
</evidence>
<keyword evidence="1" id="KW-0812">Transmembrane</keyword>